<evidence type="ECO:0000313" key="2">
    <source>
        <dbReference type="EMBL" id="MPC08511.1"/>
    </source>
</evidence>
<keyword evidence="3" id="KW-1185">Reference proteome</keyword>
<reference evidence="2 3" key="1">
    <citation type="submission" date="2019-05" db="EMBL/GenBank/DDBJ databases">
        <title>Another draft genome of Portunus trituberculatus and its Hox gene families provides insights of decapod evolution.</title>
        <authorList>
            <person name="Jeong J.-H."/>
            <person name="Song I."/>
            <person name="Kim S."/>
            <person name="Choi T."/>
            <person name="Kim D."/>
            <person name="Ryu S."/>
            <person name="Kim W."/>
        </authorList>
    </citation>
    <scope>NUCLEOTIDE SEQUENCE [LARGE SCALE GENOMIC DNA]</scope>
    <source>
        <tissue evidence="2">Muscle</tissue>
    </source>
</reference>
<dbReference type="EMBL" id="VSRR010000033">
    <property type="protein sequence ID" value="MPC08511.1"/>
    <property type="molecule type" value="Genomic_DNA"/>
</dbReference>
<keyword evidence="1" id="KW-0812">Transmembrane</keyword>
<keyword evidence="1" id="KW-0472">Membrane</keyword>
<protein>
    <submittedName>
        <fullName evidence="2">Uncharacterized protein</fullName>
    </submittedName>
</protein>
<accession>A0A5B7CIE9</accession>
<evidence type="ECO:0000313" key="3">
    <source>
        <dbReference type="Proteomes" id="UP000324222"/>
    </source>
</evidence>
<gene>
    <name evidence="2" type="ORF">E2C01_001098</name>
</gene>
<name>A0A5B7CIE9_PORTR</name>
<keyword evidence="1" id="KW-1133">Transmembrane helix</keyword>
<proteinExistence type="predicted"/>
<sequence length="126" mass="13745">MRPSTKEVKRSQVISPQLWRRRNMTSEDCLKAEKIEKYQQITRPHSPITSLYVAPLPAFHAVLVAVLVVVVVLCGCQSSLPCIERDTCGLLGARCLMPLGRGGDSALARKASHGPAPAVHCSRQIS</sequence>
<feature type="transmembrane region" description="Helical" evidence="1">
    <location>
        <begin position="51"/>
        <end position="73"/>
    </location>
</feature>
<organism evidence="2 3">
    <name type="scientific">Portunus trituberculatus</name>
    <name type="common">Swimming crab</name>
    <name type="synonym">Neptunus trituberculatus</name>
    <dbReference type="NCBI Taxonomy" id="210409"/>
    <lineage>
        <taxon>Eukaryota</taxon>
        <taxon>Metazoa</taxon>
        <taxon>Ecdysozoa</taxon>
        <taxon>Arthropoda</taxon>
        <taxon>Crustacea</taxon>
        <taxon>Multicrustacea</taxon>
        <taxon>Malacostraca</taxon>
        <taxon>Eumalacostraca</taxon>
        <taxon>Eucarida</taxon>
        <taxon>Decapoda</taxon>
        <taxon>Pleocyemata</taxon>
        <taxon>Brachyura</taxon>
        <taxon>Eubrachyura</taxon>
        <taxon>Portunoidea</taxon>
        <taxon>Portunidae</taxon>
        <taxon>Portuninae</taxon>
        <taxon>Portunus</taxon>
    </lineage>
</organism>
<comment type="caution">
    <text evidence="2">The sequence shown here is derived from an EMBL/GenBank/DDBJ whole genome shotgun (WGS) entry which is preliminary data.</text>
</comment>
<evidence type="ECO:0000256" key="1">
    <source>
        <dbReference type="SAM" id="Phobius"/>
    </source>
</evidence>
<dbReference type="AlphaFoldDB" id="A0A5B7CIE9"/>
<dbReference type="Proteomes" id="UP000324222">
    <property type="component" value="Unassembled WGS sequence"/>
</dbReference>